<name>A0A9P4I515_9PEZI</name>
<dbReference type="Proteomes" id="UP000799776">
    <property type="component" value="Unassembled WGS sequence"/>
</dbReference>
<evidence type="ECO:0000313" key="1">
    <source>
        <dbReference type="EMBL" id="KAF2092237.1"/>
    </source>
</evidence>
<evidence type="ECO:0000313" key="2">
    <source>
        <dbReference type="Proteomes" id="UP000799776"/>
    </source>
</evidence>
<sequence>MASMVTEEIGHCYSESHRVSDEPTIDMGRQVKIFVGPDNIEYRLPEHALSEVSFGFAVWSSLNPPDPTSYLTSPQVSAKAAPPYQCAHLPTVGPKNFENFYIWVLTGSLPTGLSVAITNGGSRLSVYIAQIIQPQLVDLYVLAVKLDIPRLRTETLCAIHRCSRVNQEYAKPPTRVIFRALMQLEAKTPLCRYLTYAYIGLHDRSGVLLGQLKEQWNEEERKFKEQERLCQIQGRKFTSKLPIVPVAGPLTRLPYLFSWNVRLISYALRKLPHAPAYIPVGMPQIEDVMLMRDGLVQGVPENDMVIAMAYEAQGSGWHQKVGWDVLKRLAGSCGGKLKEVEGE</sequence>
<comment type="caution">
    <text evidence="1">The sequence shown here is derived from an EMBL/GenBank/DDBJ whole genome shotgun (WGS) entry which is preliminary data.</text>
</comment>
<reference evidence="1" key="1">
    <citation type="journal article" date="2020" name="Stud. Mycol.">
        <title>101 Dothideomycetes genomes: a test case for predicting lifestyles and emergence of pathogens.</title>
        <authorList>
            <person name="Haridas S."/>
            <person name="Albert R."/>
            <person name="Binder M."/>
            <person name="Bloem J."/>
            <person name="Labutti K."/>
            <person name="Salamov A."/>
            <person name="Andreopoulos B."/>
            <person name="Baker S."/>
            <person name="Barry K."/>
            <person name="Bills G."/>
            <person name="Bluhm B."/>
            <person name="Cannon C."/>
            <person name="Castanera R."/>
            <person name="Culley D."/>
            <person name="Daum C."/>
            <person name="Ezra D."/>
            <person name="Gonzalez J."/>
            <person name="Henrissat B."/>
            <person name="Kuo A."/>
            <person name="Liang C."/>
            <person name="Lipzen A."/>
            <person name="Lutzoni F."/>
            <person name="Magnuson J."/>
            <person name="Mondo S."/>
            <person name="Nolan M."/>
            <person name="Ohm R."/>
            <person name="Pangilinan J."/>
            <person name="Park H.-J."/>
            <person name="Ramirez L."/>
            <person name="Alfaro M."/>
            <person name="Sun H."/>
            <person name="Tritt A."/>
            <person name="Yoshinaga Y."/>
            <person name="Zwiers L.-H."/>
            <person name="Turgeon B."/>
            <person name="Goodwin S."/>
            <person name="Spatafora J."/>
            <person name="Crous P."/>
            <person name="Grigoriev I."/>
        </authorList>
    </citation>
    <scope>NUCLEOTIDE SEQUENCE</scope>
    <source>
        <strain evidence="1">CBS 121410</strain>
    </source>
</reference>
<dbReference type="EMBL" id="ML978711">
    <property type="protein sequence ID" value="KAF2092237.1"/>
    <property type="molecule type" value="Genomic_DNA"/>
</dbReference>
<protein>
    <submittedName>
        <fullName evidence="1">Uncharacterized protein</fullName>
    </submittedName>
</protein>
<accession>A0A9P4I515</accession>
<keyword evidence="2" id="KW-1185">Reference proteome</keyword>
<gene>
    <name evidence="1" type="ORF">K490DRAFT_61677</name>
</gene>
<organism evidence="1 2">
    <name type="scientific">Saccharata proteae CBS 121410</name>
    <dbReference type="NCBI Taxonomy" id="1314787"/>
    <lineage>
        <taxon>Eukaryota</taxon>
        <taxon>Fungi</taxon>
        <taxon>Dikarya</taxon>
        <taxon>Ascomycota</taxon>
        <taxon>Pezizomycotina</taxon>
        <taxon>Dothideomycetes</taxon>
        <taxon>Dothideomycetes incertae sedis</taxon>
        <taxon>Botryosphaeriales</taxon>
        <taxon>Saccharataceae</taxon>
        <taxon>Saccharata</taxon>
    </lineage>
</organism>
<dbReference type="AlphaFoldDB" id="A0A9P4I515"/>
<proteinExistence type="predicted"/>